<dbReference type="GO" id="GO:0003677">
    <property type="term" value="F:DNA binding"/>
    <property type="evidence" value="ECO:0007669"/>
    <property type="project" value="UniProtKB-KW"/>
</dbReference>
<comment type="caution">
    <text evidence="2">The sequence shown here is derived from an EMBL/GenBank/DDBJ whole genome shotgun (WGS) entry which is preliminary data.</text>
</comment>
<dbReference type="EMBL" id="NFZS01000004">
    <property type="protein sequence ID" value="RAO75912.1"/>
    <property type="molecule type" value="Genomic_DNA"/>
</dbReference>
<dbReference type="PANTHER" id="PTHR36924:SF1">
    <property type="entry name" value="ANTITOXIN HIGA-1"/>
    <property type="match status" value="1"/>
</dbReference>
<dbReference type="InterPro" id="IPR010982">
    <property type="entry name" value="Lambda_DNA-bd_dom_sf"/>
</dbReference>
<dbReference type="RefSeq" id="WP_111984370.1">
    <property type="nucleotide sequence ID" value="NZ_NFZS01000004.1"/>
</dbReference>
<dbReference type="Proteomes" id="UP000248926">
    <property type="component" value="Unassembled WGS sequence"/>
</dbReference>
<evidence type="ECO:0000256" key="1">
    <source>
        <dbReference type="ARBA" id="ARBA00023125"/>
    </source>
</evidence>
<dbReference type="InterPro" id="IPR013430">
    <property type="entry name" value="Toxin_antidote_HigA"/>
</dbReference>
<evidence type="ECO:0000313" key="2">
    <source>
        <dbReference type="EMBL" id="RAO75912.1"/>
    </source>
</evidence>
<name>A0A328P590_9GAMM</name>
<dbReference type="PANTHER" id="PTHR36924">
    <property type="entry name" value="ANTITOXIN HIGA-1"/>
    <property type="match status" value="1"/>
</dbReference>
<accession>A0A328P590</accession>
<keyword evidence="3" id="KW-1185">Reference proteome</keyword>
<dbReference type="OrthoDB" id="9793869at2"/>
<sequence length="104" mass="11727">MELIQLTPHLDVDPSQPLRAPGDILLHAYLIPSALNPAQLARRTGISARDIKAFIDDTRPITPKIAIRLALALDTTAFYWLALQARYDLEREKPVVRAYRPLVD</sequence>
<dbReference type="NCBIfam" id="TIGR02607">
    <property type="entry name" value="antidote_HigA"/>
    <property type="match status" value="1"/>
</dbReference>
<protein>
    <submittedName>
        <fullName evidence="2">Addiction module antidote protein, HigA family</fullName>
    </submittedName>
</protein>
<dbReference type="SUPFAM" id="SSF47413">
    <property type="entry name" value="lambda repressor-like DNA-binding domains"/>
    <property type="match status" value="1"/>
</dbReference>
<evidence type="ECO:0000313" key="3">
    <source>
        <dbReference type="Proteomes" id="UP000248926"/>
    </source>
</evidence>
<dbReference type="AlphaFoldDB" id="A0A328P590"/>
<gene>
    <name evidence="2" type="ORF">CA260_17965</name>
</gene>
<proteinExistence type="predicted"/>
<reference evidence="2 3" key="1">
    <citation type="journal article" date="2018" name="Genet. Mol. Biol.">
        <title>The genome sequence of Dyella jiangningensis FCAV SCS01 from a lignocellulose-decomposing microbial consortium metagenome reveals potential for biotechnological applications.</title>
        <authorList>
            <person name="Desiderato J.G."/>
            <person name="Alvarenga D.O."/>
            <person name="Constancio M.T.L."/>
            <person name="Alves L.M.C."/>
            <person name="Varani A.M."/>
        </authorList>
    </citation>
    <scope>NUCLEOTIDE SEQUENCE [LARGE SCALE GENOMIC DNA]</scope>
    <source>
        <strain evidence="2 3">FCAV SCS01</strain>
    </source>
</reference>
<dbReference type="Gene3D" id="1.10.260.40">
    <property type="entry name" value="lambda repressor-like DNA-binding domains"/>
    <property type="match status" value="1"/>
</dbReference>
<organism evidence="2 3">
    <name type="scientific">Dyella jiangningensis</name>
    <dbReference type="NCBI Taxonomy" id="1379159"/>
    <lineage>
        <taxon>Bacteria</taxon>
        <taxon>Pseudomonadati</taxon>
        <taxon>Pseudomonadota</taxon>
        <taxon>Gammaproteobacteria</taxon>
        <taxon>Lysobacterales</taxon>
        <taxon>Rhodanobacteraceae</taxon>
        <taxon>Dyella</taxon>
    </lineage>
</organism>
<keyword evidence="1" id="KW-0238">DNA-binding</keyword>